<dbReference type="RefSeq" id="WP_013839961.1">
    <property type="nucleotide sequence ID" value="NC_015588.1"/>
</dbReference>
<accession>F6FVS0</accession>
<keyword evidence="9" id="KW-1185">Reference proteome</keyword>
<dbReference type="InterPro" id="IPR032694">
    <property type="entry name" value="CopC/D"/>
</dbReference>
<dbReference type="Gene3D" id="2.60.40.1220">
    <property type="match status" value="1"/>
</dbReference>
<keyword evidence="6" id="KW-1133">Transmembrane helix</keyword>
<comment type="subcellular location">
    <subcellularLocation>
        <location evidence="1">Cell envelope</location>
    </subcellularLocation>
</comment>
<sequence>MPTTALSNRTPSPSVRAAVAPRAVLGGRARAAVAVLLALAVTLLGLALGVVTAGAAAAHDRLEASDPPADAQLTAPPVQIVLTYSGTVLDTGTQVVVTTPKGQVDTEVTVDGPEVRATLPADLPGGAYEVAWRVASSDGHPIEGTYGFTVAEQPEPAASPTEEAEPTQEPADTAATSEPAAEPTEAAAEDAADEGAGMPWLFALALLAIVAVAAAAIWRTRSRLHRGDGPAGQD</sequence>
<dbReference type="KEGG" id="iva:Isova_2886"/>
<dbReference type="InterPro" id="IPR014756">
    <property type="entry name" value="Ig_E-set"/>
</dbReference>
<keyword evidence="4" id="KW-0186">Copper</keyword>
<keyword evidence="3" id="KW-0732">Signal</keyword>
<feature type="region of interest" description="Disordered" evidence="5">
    <location>
        <begin position="154"/>
        <end position="192"/>
    </location>
</feature>
<dbReference type="GO" id="GO:0005507">
    <property type="term" value="F:copper ion binding"/>
    <property type="evidence" value="ECO:0007669"/>
    <property type="project" value="InterPro"/>
</dbReference>
<keyword evidence="6" id="KW-0812">Transmembrane</keyword>
<keyword evidence="2" id="KW-0479">Metal-binding</keyword>
<evidence type="ECO:0000256" key="5">
    <source>
        <dbReference type="SAM" id="MobiDB-lite"/>
    </source>
</evidence>
<dbReference type="SUPFAM" id="SSF81296">
    <property type="entry name" value="E set domains"/>
    <property type="match status" value="1"/>
</dbReference>
<dbReference type="eggNOG" id="COG2372">
    <property type="taxonomic scope" value="Bacteria"/>
</dbReference>
<evidence type="ECO:0000256" key="2">
    <source>
        <dbReference type="ARBA" id="ARBA00022723"/>
    </source>
</evidence>
<dbReference type="GO" id="GO:0005886">
    <property type="term" value="C:plasma membrane"/>
    <property type="evidence" value="ECO:0007669"/>
    <property type="project" value="TreeGrafter"/>
</dbReference>
<evidence type="ECO:0000256" key="4">
    <source>
        <dbReference type="ARBA" id="ARBA00023008"/>
    </source>
</evidence>
<dbReference type="InterPro" id="IPR007348">
    <property type="entry name" value="CopC_dom"/>
</dbReference>
<protein>
    <submittedName>
        <fullName evidence="8">Copper resistance protein CopC</fullName>
    </submittedName>
</protein>
<gene>
    <name evidence="8" type="ordered locus">Isova_2886</name>
</gene>
<organism evidence="9">
    <name type="scientific">Isoptericola variabilis (strain 225)</name>
    <dbReference type="NCBI Taxonomy" id="743718"/>
    <lineage>
        <taxon>Bacteria</taxon>
        <taxon>Bacillati</taxon>
        <taxon>Actinomycetota</taxon>
        <taxon>Actinomycetes</taxon>
        <taxon>Micrococcales</taxon>
        <taxon>Promicromonosporaceae</taxon>
        <taxon>Isoptericola</taxon>
    </lineage>
</organism>
<evidence type="ECO:0000256" key="6">
    <source>
        <dbReference type="SAM" id="Phobius"/>
    </source>
</evidence>
<evidence type="ECO:0000259" key="7">
    <source>
        <dbReference type="Pfam" id="PF04234"/>
    </source>
</evidence>
<dbReference type="STRING" id="743718.Isova_2886"/>
<dbReference type="InterPro" id="IPR014755">
    <property type="entry name" value="Cu-Rt/internalin_Ig-like"/>
</dbReference>
<feature type="transmembrane region" description="Helical" evidence="6">
    <location>
        <begin position="31"/>
        <end position="58"/>
    </location>
</feature>
<feature type="domain" description="CopC" evidence="7">
    <location>
        <begin position="59"/>
        <end position="150"/>
    </location>
</feature>
<dbReference type="AlphaFoldDB" id="F6FVS0"/>
<dbReference type="Proteomes" id="UP000009236">
    <property type="component" value="Chromosome"/>
</dbReference>
<evidence type="ECO:0000313" key="8">
    <source>
        <dbReference type="EMBL" id="AEG45571.1"/>
    </source>
</evidence>
<feature type="compositionally biased region" description="Low complexity" evidence="5">
    <location>
        <begin position="154"/>
        <end position="186"/>
    </location>
</feature>
<evidence type="ECO:0000313" key="9">
    <source>
        <dbReference type="Proteomes" id="UP000009236"/>
    </source>
</evidence>
<dbReference type="PANTHER" id="PTHR34820:SF4">
    <property type="entry name" value="INNER MEMBRANE PROTEIN YEBZ"/>
    <property type="match status" value="1"/>
</dbReference>
<dbReference type="GO" id="GO:0046688">
    <property type="term" value="P:response to copper ion"/>
    <property type="evidence" value="ECO:0007669"/>
    <property type="project" value="InterPro"/>
</dbReference>
<dbReference type="GO" id="GO:0006825">
    <property type="term" value="P:copper ion transport"/>
    <property type="evidence" value="ECO:0007669"/>
    <property type="project" value="InterPro"/>
</dbReference>
<feature type="transmembrane region" description="Helical" evidence="6">
    <location>
        <begin position="200"/>
        <end position="218"/>
    </location>
</feature>
<dbReference type="PANTHER" id="PTHR34820">
    <property type="entry name" value="INNER MEMBRANE PROTEIN YEBZ"/>
    <property type="match status" value="1"/>
</dbReference>
<dbReference type="GO" id="GO:0030313">
    <property type="term" value="C:cell envelope"/>
    <property type="evidence" value="ECO:0007669"/>
    <property type="project" value="UniProtKB-SubCell"/>
</dbReference>
<proteinExistence type="predicted"/>
<reference evidence="8 9" key="1">
    <citation type="submission" date="2011-05" db="EMBL/GenBank/DDBJ databases">
        <title>Complete sequence of Isoptericola variabilis 225.</title>
        <authorList>
            <consortium name="US DOE Joint Genome Institute"/>
            <person name="Lucas S."/>
            <person name="Han J."/>
            <person name="Lapidus A."/>
            <person name="Cheng J.-F."/>
            <person name="Goodwin L."/>
            <person name="Pitluck S."/>
            <person name="Peters L."/>
            <person name="Mikhailova N."/>
            <person name="Zeytun A."/>
            <person name="Han C."/>
            <person name="Tapia R."/>
            <person name="Land M."/>
            <person name="Hauser L."/>
            <person name="Kyrpides N."/>
            <person name="Ivanova N."/>
            <person name="Pagani I."/>
            <person name="Siebers A."/>
            <person name="Allgaier M."/>
            <person name="Thelen M."/>
            <person name="Hugenholtz P."/>
            <person name="Gladden J."/>
            <person name="Woyke T."/>
        </authorList>
    </citation>
    <scope>NUCLEOTIDE SEQUENCE [LARGE SCALE GENOMIC DNA]</scope>
    <source>
        <strain evidence="9">225</strain>
    </source>
</reference>
<dbReference type="HOGENOM" id="CLU_087859_0_0_11"/>
<dbReference type="Pfam" id="PF04234">
    <property type="entry name" value="CopC"/>
    <property type="match status" value="1"/>
</dbReference>
<evidence type="ECO:0000256" key="1">
    <source>
        <dbReference type="ARBA" id="ARBA00004196"/>
    </source>
</evidence>
<keyword evidence="6" id="KW-0472">Membrane</keyword>
<dbReference type="GO" id="GO:0042597">
    <property type="term" value="C:periplasmic space"/>
    <property type="evidence" value="ECO:0007669"/>
    <property type="project" value="InterPro"/>
</dbReference>
<name>F6FVS0_ISOV2</name>
<evidence type="ECO:0000256" key="3">
    <source>
        <dbReference type="ARBA" id="ARBA00022729"/>
    </source>
</evidence>
<dbReference type="EMBL" id="CP002810">
    <property type="protein sequence ID" value="AEG45571.1"/>
    <property type="molecule type" value="Genomic_DNA"/>
</dbReference>